<evidence type="ECO:0000313" key="11">
    <source>
        <dbReference type="Proteomes" id="UP000178107"/>
    </source>
</evidence>
<dbReference type="InterPro" id="IPR001173">
    <property type="entry name" value="Glyco_trans_2-like"/>
</dbReference>
<evidence type="ECO:0000256" key="5">
    <source>
        <dbReference type="ARBA" id="ARBA00022985"/>
    </source>
</evidence>
<dbReference type="Pfam" id="PF00535">
    <property type="entry name" value="Glycos_transf_2"/>
    <property type="match status" value="1"/>
</dbReference>
<gene>
    <name evidence="10" type="ORF">A2838_00990</name>
</gene>
<evidence type="ECO:0000256" key="3">
    <source>
        <dbReference type="ARBA" id="ARBA00022679"/>
    </source>
</evidence>
<keyword evidence="3" id="KW-0808">Transferase</keyword>
<proteinExistence type="predicted"/>
<dbReference type="Gene3D" id="3.90.550.10">
    <property type="entry name" value="Spore Coat Polysaccharide Biosynthesis Protein SpsA, Chain A"/>
    <property type="match status" value="1"/>
</dbReference>
<evidence type="ECO:0000256" key="1">
    <source>
        <dbReference type="ARBA" id="ARBA00022475"/>
    </source>
</evidence>
<evidence type="ECO:0000313" key="10">
    <source>
        <dbReference type="EMBL" id="OHA90555.1"/>
    </source>
</evidence>
<reference evidence="10 11" key="1">
    <citation type="journal article" date="2016" name="Nat. Commun.">
        <title>Thousands of microbial genomes shed light on interconnected biogeochemical processes in an aquifer system.</title>
        <authorList>
            <person name="Anantharaman K."/>
            <person name="Brown C.T."/>
            <person name="Hug L.A."/>
            <person name="Sharon I."/>
            <person name="Castelle C.J."/>
            <person name="Probst A.J."/>
            <person name="Thomas B.C."/>
            <person name="Singh A."/>
            <person name="Wilkins M.J."/>
            <person name="Karaoz U."/>
            <person name="Brodie E.L."/>
            <person name="Williams K.H."/>
            <person name="Hubbard S.S."/>
            <person name="Banfield J.F."/>
        </authorList>
    </citation>
    <scope>NUCLEOTIDE SEQUENCE [LARGE SCALE GENOMIC DNA]</scope>
</reference>
<evidence type="ECO:0000256" key="7">
    <source>
        <dbReference type="ARBA" id="ARBA00023136"/>
    </source>
</evidence>
<protein>
    <recommendedName>
        <fullName evidence="9">Glycosyltransferase 2-like domain-containing protein</fullName>
    </recommendedName>
</protein>
<evidence type="ECO:0000256" key="4">
    <source>
        <dbReference type="ARBA" id="ARBA00022692"/>
    </source>
</evidence>
<accession>A0A1G2SZW3</accession>
<dbReference type="PANTHER" id="PTHR48090:SF3">
    <property type="entry name" value="UNDECAPRENYL-PHOSPHATE 4-DEOXY-4-FORMAMIDO-L-ARABINOSE TRANSFERASE"/>
    <property type="match status" value="1"/>
</dbReference>
<keyword evidence="6 8" id="KW-1133">Transmembrane helix</keyword>
<evidence type="ECO:0000256" key="8">
    <source>
        <dbReference type="SAM" id="Phobius"/>
    </source>
</evidence>
<feature type="transmembrane region" description="Helical" evidence="8">
    <location>
        <begin position="230"/>
        <end position="251"/>
    </location>
</feature>
<dbReference type="AlphaFoldDB" id="A0A1G2SZW3"/>
<dbReference type="GO" id="GO:0016757">
    <property type="term" value="F:glycosyltransferase activity"/>
    <property type="evidence" value="ECO:0007669"/>
    <property type="project" value="UniProtKB-KW"/>
</dbReference>
<sequence length="311" mass="35658">MKRISVIVPVYNEAGNIIPLHKEIKDSLASIKSNIEIIYVNDGSTDDSLIEMCSLQDVSILDLNRNYGQSVALDAGFKAATGEIIVTLDGDGQNDPCDIPHLLQKFEEDHLDVVAGWRKKRNDPWNIRFITDVARFFRRLIIGDIIHDSGCTLRVYRRAAVKSLDIGGEMHRYILALLKWKGFRIGELEVNHRLRTRGRSNYGSSKAFRGLIDLVYIWFIHKYSDRPVHLFGYMGLTSLGLAGLSLFWSLYEKIMKGLSLNRNGWFFIGSFFFLAGIIFFSFGIVIDIVIRMQLTLSPNEKRYYIREIIKK</sequence>
<dbReference type="SUPFAM" id="SSF53448">
    <property type="entry name" value="Nucleotide-diphospho-sugar transferases"/>
    <property type="match status" value="1"/>
</dbReference>
<keyword evidence="5" id="KW-0448">Lipopolysaccharide biosynthesis</keyword>
<keyword evidence="1" id="KW-1003">Cell membrane</keyword>
<evidence type="ECO:0000259" key="9">
    <source>
        <dbReference type="Pfam" id="PF00535"/>
    </source>
</evidence>
<comment type="caution">
    <text evidence="10">The sequence shown here is derived from an EMBL/GenBank/DDBJ whole genome shotgun (WGS) entry which is preliminary data.</text>
</comment>
<organism evidence="10 11">
    <name type="scientific">Candidatus Zambryskibacteria bacterium RIFCSPHIGHO2_01_FULL_46_25</name>
    <dbReference type="NCBI Taxonomy" id="1802738"/>
    <lineage>
        <taxon>Bacteria</taxon>
        <taxon>Candidatus Zambryskiibacteriota</taxon>
    </lineage>
</organism>
<dbReference type="CDD" id="cd04187">
    <property type="entry name" value="DPM1_like_bac"/>
    <property type="match status" value="1"/>
</dbReference>
<keyword evidence="7 8" id="KW-0472">Membrane</keyword>
<dbReference type="InterPro" id="IPR050256">
    <property type="entry name" value="Glycosyltransferase_2"/>
</dbReference>
<dbReference type="InterPro" id="IPR029044">
    <property type="entry name" value="Nucleotide-diphossugar_trans"/>
</dbReference>
<feature type="domain" description="Glycosyltransferase 2-like" evidence="9">
    <location>
        <begin position="5"/>
        <end position="163"/>
    </location>
</feature>
<keyword evidence="2" id="KW-0328">Glycosyltransferase</keyword>
<feature type="transmembrane region" description="Helical" evidence="8">
    <location>
        <begin position="263"/>
        <end position="290"/>
    </location>
</feature>
<keyword evidence="4 8" id="KW-0812">Transmembrane</keyword>
<dbReference type="EMBL" id="MHVH01000004">
    <property type="protein sequence ID" value="OHA90555.1"/>
    <property type="molecule type" value="Genomic_DNA"/>
</dbReference>
<evidence type="ECO:0000256" key="2">
    <source>
        <dbReference type="ARBA" id="ARBA00022676"/>
    </source>
</evidence>
<dbReference type="GO" id="GO:0009103">
    <property type="term" value="P:lipopolysaccharide biosynthetic process"/>
    <property type="evidence" value="ECO:0007669"/>
    <property type="project" value="UniProtKB-KW"/>
</dbReference>
<dbReference type="Proteomes" id="UP000178107">
    <property type="component" value="Unassembled WGS sequence"/>
</dbReference>
<dbReference type="PANTHER" id="PTHR48090">
    <property type="entry name" value="UNDECAPRENYL-PHOSPHATE 4-DEOXY-4-FORMAMIDO-L-ARABINOSE TRANSFERASE-RELATED"/>
    <property type="match status" value="1"/>
</dbReference>
<name>A0A1G2SZW3_9BACT</name>
<dbReference type="GO" id="GO:0005886">
    <property type="term" value="C:plasma membrane"/>
    <property type="evidence" value="ECO:0007669"/>
    <property type="project" value="TreeGrafter"/>
</dbReference>
<evidence type="ECO:0000256" key="6">
    <source>
        <dbReference type="ARBA" id="ARBA00022989"/>
    </source>
</evidence>